<dbReference type="InterPro" id="IPR037069">
    <property type="entry name" value="AcylCoA_DH/ox_N_sf"/>
</dbReference>
<evidence type="ECO:0000259" key="7">
    <source>
        <dbReference type="Pfam" id="PF02770"/>
    </source>
</evidence>
<dbReference type="Pfam" id="PF00441">
    <property type="entry name" value="Acyl-CoA_dh_1"/>
    <property type="match status" value="1"/>
</dbReference>
<comment type="cofactor">
    <cofactor evidence="1 5">
        <name>FAD</name>
        <dbReference type="ChEBI" id="CHEBI:57692"/>
    </cofactor>
</comment>
<organism evidence="9 10">
    <name type="scientific">Actinocorallia libanotica</name>
    <dbReference type="NCBI Taxonomy" id="46162"/>
    <lineage>
        <taxon>Bacteria</taxon>
        <taxon>Bacillati</taxon>
        <taxon>Actinomycetota</taxon>
        <taxon>Actinomycetes</taxon>
        <taxon>Streptosporangiales</taxon>
        <taxon>Thermomonosporaceae</taxon>
        <taxon>Actinocorallia</taxon>
    </lineage>
</organism>
<protein>
    <submittedName>
        <fullName evidence="9">Acyl-CoA dehydrogenase family protein</fullName>
    </submittedName>
</protein>
<reference evidence="9 10" key="1">
    <citation type="journal article" date="2019" name="Int. J. Syst. Evol. Microbiol.">
        <title>The Global Catalogue of Microorganisms (GCM) 10K type strain sequencing project: providing services to taxonomists for standard genome sequencing and annotation.</title>
        <authorList>
            <consortium name="The Broad Institute Genomics Platform"/>
            <consortium name="The Broad Institute Genome Sequencing Center for Infectious Disease"/>
            <person name="Wu L."/>
            <person name="Ma J."/>
        </authorList>
    </citation>
    <scope>NUCLEOTIDE SEQUENCE [LARGE SCALE GENOMIC DNA]</scope>
    <source>
        <strain evidence="9 10">JCM 10696</strain>
    </source>
</reference>
<keyword evidence="4 5" id="KW-0274">FAD</keyword>
<keyword evidence="5" id="KW-0560">Oxidoreductase</keyword>
<feature type="domain" description="Acyl-CoA oxidase/dehydrogenase middle" evidence="7">
    <location>
        <begin position="130"/>
        <end position="227"/>
    </location>
</feature>
<proteinExistence type="inferred from homology"/>
<dbReference type="PANTHER" id="PTHR43884:SF12">
    <property type="entry name" value="ISOVALERYL-COA DEHYDROGENASE, MITOCHONDRIAL-RELATED"/>
    <property type="match status" value="1"/>
</dbReference>
<dbReference type="Pfam" id="PF02771">
    <property type="entry name" value="Acyl-CoA_dh_N"/>
    <property type="match status" value="1"/>
</dbReference>
<feature type="domain" description="Acyl-CoA dehydrogenase/oxidase C-terminal" evidence="6">
    <location>
        <begin position="258"/>
        <end position="402"/>
    </location>
</feature>
<dbReference type="Pfam" id="PF02770">
    <property type="entry name" value="Acyl-CoA_dh_M"/>
    <property type="match status" value="1"/>
</dbReference>
<evidence type="ECO:0000259" key="8">
    <source>
        <dbReference type="Pfam" id="PF02771"/>
    </source>
</evidence>
<dbReference type="InterPro" id="IPR013786">
    <property type="entry name" value="AcylCoA_DH/ox_N"/>
</dbReference>
<evidence type="ECO:0000259" key="6">
    <source>
        <dbReference type="Pfam" id="PF00441"/>
    </source>
</evidence>
<gene>
    <name evidence="9" type="ORF">GCM10009550_02040</name>
</gene>
<dbReference type="SUPFAM" id="SSF47203">
    <property type="entry name" value="Acyl-CoA dehydrogenase C-terminal domain-like"/>
    <property type="match status" value="1"/>
</dbReference>
<dbReference type="Proteomes" id="UP001500665">
    <property type="component" value="Unassembled WGS sequence"/>
</dbReference>
<dbReference type="InterPro" id="IPR036250">
    <property type="entry name" value="AcylCo_DH-like_C"/>
</dbReference>
<dbReference type="InterPro" id="IPR006089">
    <property type="entry name" value="Acyl-CoA_DH_CS"/>
</dbReference>
<evidence type="ECO:0000313" key="9">
    <source>
        <dbReference type="EMBL" id="GAA0936343.1"/>
    </source>
</evidence>
<keyword evidence="10" id="KW-1185">Reference proteome</keyword>
<comment type="caution">
    <text evidence="9">The sequence shown here is derived from an EMBL/GenBank/DDBJ whole genome shotgun (WGS) entry which is preliminary data.</text>
</comment>
<dbReference type="InterPro" id="IPR006091">
    <property type="entry name" value="Acyl-CoA_Oxase/DH_mid-dom"/>
</dbReference>
<dbReference type="EMBL" id="BAAAHH010000001">
    <property type="protein sequence ID" value="GAA0936343.1"/>
    <property type="molecule type" value="Genomic_DNA"/>
</dbReference>
<dbReference type="Gene3D" id="2.40.110.10">
    <property type="entry name" value="Butyryl-CoA Dehydrogenase, subunit A, domain 2"/>
    <property type="match status" value="1"/>
</dbReference>
<dbReference type="InterPro" id="IPR046373">
    <property type="entry name" value="Acyl-CoA_Oxase/DH_mid-dom_sf"/>
</dbReference>
<dbReference type="InterPro" id="IPR009075">
    <property type="entry name" value="AcylCo_DH/oxidase_C"/>
</dbReference>
<comment type="similarity">
    <text evidence="2 5">Belongs to the acyl-CoA dehydrogenase family.</text>
</comment>
<dbReference type="InterPro" id="IPR009100">
    <property type="entry name" value="AcylCoA_DH/oxidase_NM_dom_sf"/>
</dbReference>
<dbReference type="RefSeq" id="WP_344235633.1">
    <property type="nucleotide sequence ID" value="NZ_BAAAHH010000001.1"/>
</dbReference>
<evidence type="ECO:0000256" key="2">
    <source>
        <dbReference type="ARBA" id="ARBA00009347"/>
    </source>
</evidence>
<evidence type="ECO:0000313" key="10">
    <source>
        <dbReference type="Proteomes" id="UP001500665"/>
    </source>
</evidence>
<name>A0ABN1Q1C8_9ACTN</name>
<evidence type="ECO:0000256" key="3">
    <source>
        <dbReference type="ARBA" id="ARBA00022630"/>
    </source>
</evidence>
<keyword evidence="3 5" id="KW-0285">Flavoprotein</keyword>
<dbReference type="Gene3D" id="1.10.540.10">
    <property type="entry name" value="Acyl-CoA dehydrogenase/oxidase, N-terminal domain"/>
    <property type="match status" value="1"/>
</dbReference>
<feature type="domain" description="Acyl-CoA dehydrogenase/oxidase N-terminal" evidence="8">
    <location>
        <begin position="13"/>
        <end position="119"/>
    </location>
</feature>
<dbReference type="PROSITE" id="PS00073">
    <property type="entry name" value="ACYL_COA_DH_2"/>
    <property type="match status" value="1"/>
</dbReference>
<evidence type="ECO:0000256" key="4">
    <source>
        <dbReference type="ARBA" id="ARBA00022827"/>
    </source>
</evidence>
<evidence type="ECO:0000256" key="5">
    <source>
        <dbReference type="RuleBase" id="RU362125"/>
    </source>
</evidence>
<dbReference type="PANTHER" id="PTHR43884">
    <property type="entry name" value="ACYL-COA DEHYDROGENASE"/>
    <property type="match status" value="1"/>
</dbReference>
<dbReference type="SUPFAM" id="SSF56645">
    <property type="entry name" value="Acyl-CoA dehydrogenase NM domain-like"/>
    <property type="match status" value="1"/>
</dbReference>
<sequence>MSDAAKSFSLELTEDLREAQAWTREFARDVIRPAAEEWDEREETPWPIIQEAAKIGLYSLDFFATQSFEETGLGIPVTFEELYWGDAGIALAITGTGLAAASLATTGTPEQIAEWAPQMFGTPDDVKLGAFCASEPGAGSDVGSIRCRAVYDEAKDEWVLNGTKTWATNGGIAHVHIVVASVHPELGSRGQASFIIPPNTPGFSQGQKFKKHGIRASHTAEVILDNVRIPGRLLIGGKEKFDARIARVREGKSAAGQAAMKTFETTRPTVGAMALGVARAAYDYALEYSREREQFGQKIGNFQAIAFKLADMKLRVDASRLLIWRASWMARQGKPFENAEGSMAKLHASETAVRVTEEAIQILGGNGYTREYPVERMHRDSKIFTIFEGTSEIQRLVIGRAVTGLPVR</sequence>
<accession>A0ABN1Q1C8</accession>
<evidence type="ECO:0000256" key="1">
    <source>
        <dbReference type="ARBA" id="ARBA00001974"/>
    </source>
</evidence>
<dbReference type="Gene3D" id="1.20.140.10">
    <property type="entry name" value="Butyryl-CoA Dehydrogenase, subunit A, domain 3"/>
    <property type="match status" value="1"/>
</dbReference>